<feature type="region of interest" description="Disordered" evidence="1">
    <location>
        <begin position="1"/>
        <end position="39"/>
    </location>
</feature>
<evidence type="ECO:0000256" key="1">
    <source>
        <dbReference type="SAM" id="MobiDB-lite"/>
    </source>
</evidence>
<evidence type="ECO:0000313" key="3">
    <source>
        <dbReference type="Proteomes" id="UP000325577"/>
    </source>
</evidence>
<keyword evidence="3" id="KW-1185">Reference proteome</keyword>
<sequence length="114" mass="12304">MTGCAERVNYSSMVGGPGGQLSGLPKSFSVSSSRSNDSEDFRELIRAASTRSLANRVELDMHMQQQMRRSTAVGMGSTEAMPRSCSVGMGRIDEDKACDFGEDDNINVKAELFG</sequence>
<dbReference type="EMBL" id="CM018038">
    <property type="protein sequence ID" value="KAA8537868.1"/>
    <property type="molecule type" value="Genomic_DNA"/>
</dbReference>
<protein>
    <submittedName>
        <fullName evidence="2">Uncharacterized protein</fullName>
    </submittedName>
</protein>
<proteinExistence type="predicted"/>
<name>A0A5J5B5E3_9ASTE</name>
<evidence type="ECO:0000313" key="2">
    <source>
        <dbReference type="EMBL" id="KAA8537868.1"/>
    </source>
</evidence>
<accession>A0A5J5B5E3</accession>
<gene>
    <name evidence="2" type="ORF">F0562_027552</name>
</gene>
<organism evidence="2 3">
    <name type="scientific">Nyssa sinensis</name>
    <dbReference type="NCBI Taxonomy" id="561372"/>
    <lineage>
        <taxon>Eukaryota</taxon>
        <taxon>Viridiplantae</taxon>
        <taxon>Streptophyta</taxon>
        <taxon>Embryophyta</taxon>
        <taxon>Tracheophyta</taxon>
        <taxon>Spermatophyta</taxon>
        <taxon>Magnoliopsida</taxon>
        <taxon>eudicotyledons</taxon>
        <taxon>Gunneridae</taxon>
        <taxon>Pentapetalae</taxon>
        <taxon>asterids</taxon>
        <taxon>Cornales</taxon>
        <taxon>Nyssaceae</taxon>
        <taxon>Nyssa</taxon>
    </lineage>
</organism>
<dbReference type="InterPro" id="IPR016972">
    <property type="entry name" value="UCP031279"/>
</dbReference>
<dbReference type="OrthoDB" id="694638at2759"/>
<dbReference type="PANTHER" id="PTHR33526">
    <property type="entry name" value="OS07G0123800 PROTEIN"/>
    <property type="match status" value="1"/>
</dbReference>
<dbReference type="Proteomes" id="UP000325577">
    <property type="component" value="Linkage Group LG15"/>
</dbReference>
<reference evidence="2 3" key="1">
    <citation type="submission" date="2019-09" db="EMBL/GenBank/DDBJ databases">
        <title>A chromosome-level genome assembly of the Chinese tupelo Nyssa sinensis.</title>
        <authorList>
            <person name="Yang X."/>
            <person name="Kang M."/>
            <person name="Yang Y."/>
            <person name="Xiong H."/>
            <person name="Wang M."/>
            <person name="Zhang Z."/>
            <person name="Wang Z."/>
            <person name="Wu H."/>
            <person name="Ma T."/>
            <person name="Liu J."/>
            <person name="Xi Z."/>
        </authorList>
    </citation>
    <scope>NUCLEOTIDE SEQUENCE [LARGE SCALE GENOMIC DNA]</scope>
    <source>
        <strain evidence="2">J267</strain>
        <tissue evidence="2">Leaf</tissue>
    </source>
</reference>
<dbReference type="PANTHER" id="PTHR33526:SF13">
    <property type="entry name" value="TYROSINE-PROTEIN PHOSPHATASE 3-LIKE"/>
    <property type="match status" value="1"/>
</dbReference>
<dbReference type="PIRSF" id="PIRSF031279">
    <property type="entry name" value="UCP031279"/>
    <property type="match status" value="1"/>
</dbReference>
<dbReference type="AlphaFoldDB" id="A0A5J5B5E3"/>